<comment type="caution">
    <text evidence="8">The sequence shown here is derived from an EMBL/GenBank/DDBJ whole genome shotgun (WGS) entry which is preliminary data.</text>
</comment>
<gene>
    <name evidence="8" type="ORF">N5A92_24875</name>
</gene>
<dbReference type="Proteomes" id="UP001320831">
    <property type="component" value="Unassembled WGS sequence"/>
</dbReference>
<evidence type="ECO:0000259" key="7">
    <source>
        <dbReference type="PROSITE" id="PS51755"/>
    </source>
</evidence>
<accession>A0ABT2LUP0</accession>
<organism evidence="8 9">
    <name type="scientific">Chelativorans salis</name>
    <dbReference type="NCBI Taxonomy" id="2978478"/>
    <lineage>
        <taxon>Bacteria</taxon>
        <taxon>Pseudomonadati</taxon>
        <taxon>Pseudomonadota</taxon>
        <taxon>Alphaproteobacteria</taxon>
        <taxon>Hyphomicrobiales</taxon>
        <taxon>Phyllobacteriaceae</taxon>
        <taxon>Chelativorans</taxon>
    </lineage>
</organism>
<protein>
    <submittedName>
        <fullName evidence="8">Response regulator transcription factor</fullName>
    </submittedName>
</protein>
<feature type="domain" description="Response regulatory" evidence="6">
    <location>
        <begin position="4"/>
        <end position="120"/>
    </location>
</feature>
<dbReference type="CDD" id="cd00383">
    <property type="entry name" value="trans_reg_C"/>
    <property type="match status" value="1"/>
</dbReference>
<dbReference type="RefSeq" id="WP_260907119.1">
    <property type="nucleotide sequence ID" value="NZ_JAOCZP010000012.1"/>
</dbReference>
<evidence type="ECO:0000256" key="1">
    <source>
        <dbReference type="ARBA" id="ARBA00022553"/>
    </source>
</evidence>
<reference evidence="8 9" key="1">
    <citation type="submission" date="2022-09" db="EMBL/GenBank/DDBJ databases">
        <title>Chelativorans salina sp. nov., a novel slightly halophilic bacterium isolated from a saline lake sediment enrichment.</title>
        <authorList>
            <person name="Gao L."/>
            <person name="Fang B.-Z."/>
            <person name="Li W.-J."/>
        </authorList>
    </citation>
    <scope>NUCLEOTIDE SEQUENCE [LARGE SCALE GENOMIC DNA]</scope>
    <source>
        <strain evidence="8 9">EGI FJ00035</strain>
    </source>
</reference>
<proteinExistence type="predicted"/>
<keyword evidence="3 5" id="KW-0238">DNA-binding</keyword>
<dbReference type="SMART" id="SM00448">
    <property type="entry name" value="REC"/>
    <property type="match status" value="1"/>
</dbReference>
<dbReference type="InterPro" id="IPR011006">
    <property type="entry name" value="CheY-like_superfamily"/>
</dbReference>
<evidence type="ECO:0000313" key="9">
    <source>
        <dbReference type="Proteomes" id="UP001320831"/>
    </source>
</evidence>
<dbReference type="InterPro" id="IPR001789">
    <property type="entry name" value="Sig_transdc_resp-reg_receiver"/>
</dbReference>
<dbReference type="EMBL" id="JAOCZP010000012">
    <property type="protein sequence ID" value="MCT7378250.1"/>
    <property type="molecule type" value="Genomic_DNA"/>
</dbReference>
<keyword evidence="1 4" id="KW-0597">Phosphoprotein</keyword>
<dbReference type="InterPro" id="IPR039420">
    <property type="entry name" value="WalR-like"/>
</dbReference>
<dbReference type="InterPro" id="IPR001867">
    <property type="entry name" value="OmpR/PhoB-type_DNA-bd"/>
</dbReference>
<evidence type="ECO:0000256" key="2">
    <source>
        <dbReference type="ARBA" id="ARBA00023012"/>
    </source>
</evidence>
<dbReference type="SUPFAM" id="SSF46894">
    <property type="entry name" value="C-terminal effector domain of the bipartite response regulators"/>
    <property type="match status" value="1"/>
</dbReference>
<dbReference type="Gene3D" id="3.40.50.2300">
    <property type="match status" value="1"/>
</dbReference>
<dbReference type="Gene3D" id="1.10.10.10">
    <property type="entry name" value="Winged helix-like DNA-binding domain superfamily/Winged helix DNA-binding domain"/>
    <property type="match status" value="1"/>
</dbReference>
<dbReference type="SUPFAM" id="SSF52172">
    <property type="entry name" value="CheY-like"/>
    <property type="match status" value="1"/>
</dbReference>
<dbReference type="Pfam" id="PF00486">
    <property type="entry name" value="Trans_reg_C"/>
    <property type="match status" value="1"/>
</dbReference>
<keyword evidence="2" id="KW-0902">Two-component regulatory system</keyword>
<feature type="DNA-binding region" description="OmpR/PhoB-type" evidence="5">
    <location>
        <begin position="133"/>
        <end position="231"/>
    </location>
</feature>
<keyword evidence="9" id="KW-1185">Reference proteome</keyword>
<feature type="domain" description="OmpR/PhoB-type" evidence="7">
    <location>
        <begin position="133"/>
        <end position="231"/>
    </location>
</feature>
<dbReference type="InterPro" id="IPR036388">
    <property type="entry name" value="WH-like_DNA-bd_sf"/>
</dbReference>
<dbReference type="InterPro" id="IPR016032">
    <property type="entry name" value="Sig_transdc_resp-reg_C-effctor"/>
</dbReference>
<evidence type="ECO:0000313" key="8">
    <source>
        <dbReference type="EMBL" id="MCT7378250.1"/>
    </source>
</evidence>
<evidence type="ECO:0000259" key="6">
    <source>
        <dbReference type="PROSITE" id="PS50110"/>
    </source>
</evidence>
<dbReference type="PROSITE" id="PS51755">
    <property type="entry name" value="OMPR_PHOB"/>
    <property type="match status" value="1"/>
</dbReference>
<sequence>MKPLVVICSQSAEFYLILEHILRVDGFDSVLAGNLEEALRLAAETTPAAFVLDCGRNGLFGPDLCTRLKQEEVTRAIPVVGLIAPGAEDQHIALLKAGVDESLVRPVAPAKLLDYLRARLPRAQQPLSALGGGDTLVYGDLEIRPESGRVRCGGKEVQLGAIEFRLLRVLLEYPDRTFGRAELIAAAWPENIHVSARTVDVHISRLRKALRRLGRRDLIRTVRAAGYTLNDENGA</sequence>
<feature type="modified residue" description="4-aspartylphosphate" evidence="4">
    <location>
        <position position="53"/>
    </location>
</feature>
<name>A0ABT2LUP0_9HYPH</name>
<dbReference type="SMART" id="SM00862">
    <property type="entry name" value="Trans_reg_C"/>
    <property type="match status" value="1"/>
</dbReference>
<dbReference type="PROSITE" id="PS50110">
    <property type="entry name" value="RESPONSE_REGULATORY"/>
    <property type="match status" value="1"/>
</dbReference>
<dbReference type="Pfam" id="PF00072">
    <property type="entry name" value="Response_reg"/>
    <property type="match status" value="1"/>
</dbReference>
<evidence type="ECO:0000256" key="4">
    <source>
        <dbReference type="PROSITE-ProRule" id="PRU00169"/>
    </source>
</evidence>
<evidence type="ECO:0000256" key="3">
    <source>
        <dbReference type="ARBA" id="ARBA00023125"/>
    </source>
</evidence>
<dbReference type="PANTHER" id="PTHR48111:SF40">
    <property type="entry name" value="PHOSPHATE REGULON TRANSCRIPTIONAL REGULATORY PROTEIN PHOB"/>
    <property type="match status" value="1"/>
</dbReference>
<evidence type="ECO:0000256" key="5">
    <source>
        <dbReference type="PROSITE-ProRule" id="PRU01091"/>
    </source>
</evidence>
<dbReference type="PANTHER" id="PTHR48111">
    <property type="entry name" value="REGULATOR OF RPOS"/>
    <property type="match status" value="1"/>
</dbReference>